<name>B8GE37_METPE</name>
<dbReference type="KEGG" id="mpl:Mpal_2245"/>
<dbReference type="InterPro" id="IPR050526">
    <property type="entry name" value="Rubredoxin_ET"/>
</dbReference>
<dbReference type="PROSITE" id="PS00202">
    <property type="entry name" value="RUBREDOXIN"/>
    <property type="match status" value="1"/>
</dbReference>
<dbReference type="SUPFAM" id="SSF57802">
    <property type="entry name" value="Rubredoxin-like"/>
    <property type="match status" value="1"/>
</dbReference>
<dbReference type="GO" id="GO:0005506">
    <property type="term" value="F:iron ion binding"/>
    <property type="evidence" value="ECO:0007669"/>
    <property type="project" value="InterPro"/>
</dbReference>
<dbReference type="GeneID" id="7272542"/>
<keyword evidence="3 7" id="KW-0813">Transport</keyword>
<evidence type="ECO:0000256" key="5">
    <source>
        <dbReference type="ARBA" id="ARBA00022982"/>
    </source>
</evidence>
<evidence type="ECO:0000259" key="9">
    <source>
        <dbReference type="PROSITE" id="PS50903"/>
    </source>
</evidence>
<feature type="binding site" evidence="8">
    <location>
        <position position="9"/>
    </location>
    <ligand>
        <name>Fe cation</name>
        <dbReference type="ChEBI" id="CHEBI:24875"/>
    </ligand>
</feature>
<evidence type="ECO:0000256" key="2">
    <source>
        <dbReference type="ARBA" id="ARBA00005337"/>
    </source>
</evidence>
<dbReference type="STRING" id="521011.Mpal_2245"/>
<feature type="domain" description="Rubredoxin-like" evidence="9">
    <location>
        <begin position="1"/>
        <end position="55"/>
    </location>
</feature>
<dbReference type="InterPro" id="IPR018527">
    <property type="entry name" value="Rubredoxin_Fe_BS"/>
</dbReference>
<comment type="cofactor">
    <cofactor evidence="7 8">
        <name>Fe(3+)</name>
        <dbReference type="ChEBI" id="CHEBI:29034"/>
    </cofactor>
    <text evidence="7 8">Binds 1 Fe(3+) ion per subunit.</text>
</comment>
<dbReference type="AlphaFoldDB" id="B8GE37"/>
<protein>
    <recommendedName>
        <fullName evidence="7">Rubredoxin</fullName>
    </recommendedName>
</protein>
<evidence type="ECO:0000256" key="8">
    <source>
        <dbReference type="PIRSR" id="PIRSR000071-1"/>
    </source>
</evidence>
<keyword evidence="11" id="KW-1185">Reference proteome</keyword>
<evidence type="ECO:0000256" key="7">
    <source>
        <dbReference type="PIRNR" id="PIRNR000071"/>
    </source>
</evidence>
<dbReference type="PROSITE" id="PS50903">
    <property type="entry name" value="RUBREDOXIN_LIKE"/>
    <property type="match status" value="1"/>
</dbReference>
<proteinExistence type="inferred from homology"/>
<comment type="similarity">
    <text evidence="2 7">Belongs to the rubredoxin family.</text>
</comment>
<dbReference type="InterPro" id="IPR024922">
    <property type="entry name" value="Rubredoxin"/>
</dbReference>
<comment type="function">
    <text evidence="1 7">Rubredoxin is a small nonheme, iron protein lacking acid-labile sulfide. Its single Fe, chelated to 4 Cys, functions as an electron acceptor and may also stabilize the conformation of the molecule.</text>
</comment>
<dbReference type="PIRSF" id="PIRSF000071">
    <property type="entry name" value="Rubredoxin"/>
    <property type="match status" value="1"/>
</dbReference>
<feature type="binding site" evidence="8">
    <location>
        <position position="39"/>
    </location>
    <ligand>
        <name>Fe cation</name>
        <dbReference type="ChEBI" id="CHEBI:24875"/>
    </ligand>
</feature>
<dbReference type="Gene3D" id="2.20.28.10">
    <property type="match status" value="1"/>
</dbReference>
<evidence type="ECO:0000256" key="6">
    <source>
        <dbReference type="ARBA" id="ARBA00023004"/>
    </source>
</evidence>
<sequence length="57" mass="6593">MDRYICLECHYIYDPVKGDPKGGIEPGTPFEKLPKTWRCPECGIYITKKGVFKKLDN</sequence>
<organism evidence="10 11">
    <name type="scientific">Methanosphaerula palustris (strain ATCC BAA-1556 / DSM 19958 / E1-9c)</name>
    <dbReference type="NCBI Taxonomy" id="521011"/>
    <lineage>
        <taxon>Archaea</taxon>
        <taxon>Methanobacteriati</taxon>
        <taxon>Methanobacteriota</taxon>
        <taxon>Stenosarchaea group</taxon>
        <taxon>Methanomicrobia</taxon>
        <taxon>Methanomicrobiales</taxon>
        <taxon>Methanoregulaceae</taxon>
        <taxon>Methanosphaerula</taxon>
    </lineage>
</organism>
<dbReference type="PANTHER" id="PTHR47627:SF1">
    <property type="entry name" value="RUBREDOXIN-1-RELATED"/>
    <property type="match status" value="1"/>
</dbReference>
<dbReference type="OrthoDB" id="371635at2157"/>
<dbReference type="eggNOG" id="arCOG04391">
    <property type="taxonomic scope" value="Archaea"/>
</dbReference>
<evidence type="ECO:0000313" key="10">
    <source>
        <dbReference type="EMBL" id="ACL17538.1"/>
    </source>
</evidence>
<reference evidence="10 11" key="1">
    <citation type="journal article" date="2015" name="Genome Announc.">
        <title>Complete Genome Sequence of Methanosphaerula palustris E1-9CT, a Hydrogenotrophic Methanogen Isolated from a Minerotrophic Fen Peatland.</title>
        <authorList>
            <person name="Cadillo-Quiroz H."/>
            <person name="Browne P."/>
            <person name="Kyrpides N."/>
            <person name="Woyke T."/>
            <person name="Goodwin L."/>
            <person name="Detter C."/>
            <person name="Yavitt J.B."/>
            <person name="Zinder S.H."/>
        </authorList>
    </citation>
    <scope>NUCLEOTIDE SEQUENCE [LARGE SCALE GENOMIC DNA]</scope>
    <source>
        <strain evidence="11">ATCC BAA-1556 / DSM 19958 / E1-9c</strain>
    </source>
</reference>
<feature type="binding site" evidence="8">
    <location>
        <position position="6"/>
    </location>
    <ligand>
        <name>Fe cation</name>
        <dbReference type="ChEBI" id="CHEBI:24875"/>
    </ligand>
</feature>
<accession>B8GE37</accession>
<dbReference type="CDD" id="cd00730">
    <property type="entry name" value="rubredoxin"/>
    <property type="match status" value="1"/>
</dbReference>
<dbReference type="InterPro" id="IPR024934">
    <property type="entry name" value="Rubredoxin-like_dom"/>
</dbReference>
<keyword evidence="6 7" id="KW-0408">Iron</keyword>
<dbReference type="HOGENOM" id="CLU_128747_3_2_2"/>
<dbReference type="EMBL" id="CP001338">
    <property type="protein sequence ID" value="ACL17538.1"/>
    <property type="molecule type" value="Genomic_DNA"/>
</dbReference>
<evidence type="ECO:0000256" key="4">
    <source>
        <dbReference type="ARBA" id="ARBA00022723"/>
    </source>
</evidence>
<keyword evidence="4 7" id="KW-0479">Metal-binding</keyword>
<dbReference type="InterPro" id="IPR024935">
    <property type="entry name" value="Rubredoxin_dom"/>
</dbReference>
<dbReference type="Pfam" id="PF00301">
    <property type="entry name" value="Rubredoxin"/>
    <property type="match status" value="1"/>
</dbReference>
<dbReference type="PANTHER" id="PTHR47627">
    <property type="entry name" value="RUBREDOXIN"/>
    <property type="match status" value="1"/>
</dbReference>
<dbReference type="GO" id="GO:0043448">
    <property type="term" value="P:alkane catabolic process"/>
    <property type="evidence" value="ECO:0007669"/>
    <property type="project" value="TreeGrafter"/>
</dbReference>
<feature type="binding site" evidence="8">
    <location>
        <position position="42"/>
    </location>
    <ligand>
        <name>Fe cation</name>
        <dbReference type="ChEBI" id="CHEBI:24875"/>
    </ligand>
</feature>
<evidence type="ECO:0000313" key="11">
    <source>
        <dbReference type="Proteomes" id="UP000002457"/>
    </source>
</evidence>
<keyword evidence="5 7" id="KW-0249">Electron transport</keyword>
<dbReference type="RefSeq" id="WP_012618857.1">
    <property type="nucleotide sequence ID" value="NC_011832.1"/>
</dbReference>
<gene>
    <name evidence="10" type="ordered locus">Mpal_2245</name>
</gene>
<dbReference type="PRINTS" id="PR00163">
    <property type="entry name" value="RUBREDOXIN"/>
</dbReference>
<dbReference type="Proteomes" id="UP000002457">
    <property type="component" value="Chromosome"/>
</dbReference>
<dbReference type="GO" id="GO:0009055">
    <property type="term" value="F:electron transfer activity"/>
    <property type="evidence" value="ECO:0007669"/>
    <property type="project" value="InterPro"/>
</dbReference>
<evidence type="ECO:0000256" key="1">
    <source>
        <dbReference type="ARBA" id="ARBA00002360"/>
    </source>
</evidence>
<evidence type="ECO:0000256" key="3">
    <source>
        <dbReference type="ARBA" id="ARBA00022448"/>
    </source>
</evidence>